<evidence type="ECO:0000313" key="4">
    <source>
        <dbReference type="EMBL" id="NNG34182.1"/>
    </source>
</evidence>
<dbReference type="SUPFAM" id="SSF55166">
    <property type="entry name" value="Hedgehog/DD-peptidase"/>
    <property type="match status" value="1"/>
</dbReference>
<feature type="signal peptide" evidence="2">
    <location>
        <begin position="1"/>
        <end position="34"/>
    </location>
</feature>
<evidence type="ECO:0000256" key="1">
    <source>
        <dbReference type="SAM" id="MobiDB-lite"/>
    </source>
</evidence>
<gene>
    <name evidence="4" type="ORF">HKD39_00305</name>
</gene>
<dbReference type="PROSITE" id="PS51257">
    <property type="entry name" value="PROKAR_LIPOPROTEIN"/>
    <property type="match status" value="1"/>
</dbReference>
<feature type="chain" id="PRO_5032396297" description="D-alanyl-D-alanine carboxypeptidase-like core domain-containing protein" evidence="2">
    <location>
        <begin position="35"/>
        <end position="296"/>
    </location>
</feature>
<evidence type="ECO:0000313" key="5">
    <source>
        <dbReference type="Proteomes" id="UP000562984"/>
    </source>
</evidence>
<dbReference type="InterPro" id="IPR009045">
    <property type="entry name" value="Zn_M74/Hedgehog-like"/>
</dbReference>
<dbReference type="PANTHER" id="PTHR34385">
    <property type="entry name" value="D-ALANYL-D-ALANINE CARBOXYPEPTIDASE"/>
    <property type="match status" value="1"/>
</dbReference>
<dbReference type="InterPro" id="IPR003709">
    <property type="entry name" value="VanY-like_core_dom"/>
</dbReference>
<accession>A0A849AB95</accession>
<dbReference type="RefSeq" id="WP_171197868.1">
    <property type="nucleotide sequence ID" value="NZ_JABEND010000001.1"/>
</dbReference>
<keyword evidence="2" id="KW-0732">Signal</keyword>
<protein>
    <recommendedName>
        <fullName evidence="3">D-alanyl-D-alanine carboxypeptidase-like core domain-containing protein</fullName>
    </recommendedName>
</protein>
<feature type="compositionally biased region" description="Low complexity" evidence="1">
    <location>
        <begin position="89"/>
        <end position="133"/>
    </location>
</feature>
<dbReference type="InterPro" id="IPR052179">
    <property type="entry name" value="DD-CPase-like"/>
</dbReference>
<dbReference type="Pfam" id="PF02557">
    <property type="entry name" value="VanY"/>
    <property type="match status" value="1"/>
</dbReference>
<comment type="caution">
    <text evidence="4">The sequence shown here is derived from an EMBL/GenBank/DDBJ whole genome shotgun (WGS) entry which is preliminary data.</text>
</comment>
<dbReference type="GO" id="GO:0008233">
    <property type="term" value="F:peptidase activity"/>
    <property type="evidence" value="ECO:0007669"/>
    <property type="project" value="InterPro"/>
</dbReference>
<name>A0A849AB95_9ACTN</name>
<dbReference type="Proteomes" id="UP000562984">
    <property type="component" value="Unassembled WGS sequence"/>
</dbReference>
<feature type="domain" description="D-alanyl-D-alanine carboxypeptidase-like core" evidence="3">
    <location>
        <begin position="177"/>
        <end position="278"/>
    </location>
</feature>
<dbReference type="AlphaFoldDB" id="A0A849AB95"/>
<evidence type="ECO:0000256" key="2">
    <source>
        <dbReference type="SAM" id="SignalP"/>
    </source>
</evidence>
<evidence type="ECO:0000259" key="3">
    <source>
        <dbReference type="Pfam" id="PF02557"/>
    </source>
</evidence>
<keyword evidence="5" id="KW-1185">Reference proteome</keyword>
<feature type="region of interest" description="Disordered" evidence="1">
    <location>
        <begin position="44"/>
        <end position="174"/>
    </location>
</feature>
<dbReference type="PANTHER" id="PTHR34385:SF1">
    <property type="entry name" value="PEPTIDOGLYCAN L-ALANYL-D-GLUTAMATE ENDOPEPTIDASE CWLK"/>
    <property type="match status" value="1"/>
</dbReference>
<reference evidence="4 5" key="1">
    <citation type="submission" date="2020-05" db="EMBL/GenBank/DDBJ databases">
        <title>Nakamurella sp. DB0629 isolated from air conditioner.</title>
        <authorList>
            <person name="Kim D.H."/>
            <person name="Kim D.-U."/>
        </authorList>
    </citation>
    <scope>NUCLEOTIDE SEQUENCE [LARGE SCALE GENOMIC DNA]</scope>
    <source>
        <strain evidence="4 5">DB0629</strain>
    </source>
</reference>
<sequence>MTTTPRRRGAVAGSCLLSVVVGLTVLTGCGSDTAAEPVVVTTTVPAPTGAPADPPRVTVGGSNPPAVPGATAPASTDTDSNAPAPSPAPSTTATRSARPRSTAATSTPSPATKSTASRPSSASKQPTAASSSTGGSGGTGDHPTSNEPDVPREDPGPEGGRVCATNDTYVDEEPTGLRPDVIKAWRNVEKHANADGVIVCLNDGKRSTAQQQAQYDEYVRDYGKKSADQLVLRPEKSAHVTGVAIDIQPAAAYRWLQKTDGAYGFCRRYDNEPWHFEYDAGYFTDGCPARLPKPER</sequence>
<dbReference type="Gene3D" id="3.30.1380.10">
    <property type="match status" value="1"/>
</dbReference>
<dbReference type="GO" id="GO:0006508">
    <property type="term" value="P:proteolysis"/>
    <property type="evidence" value="ECO:0007669"/>
    <property type="project" value="InterPro"/>
</dbReference>
<organism evidence="4 5">
    <name type="scientific">Nakamurella aerolata</name>
    <dbReference type="NCBI Taxonomy" id="1656892"/>
    <lineage>
        <taxon>Bacteria</taxon>
        <taxon>Bacillati</taxon>
        <taxon>Actinomycetota</taxon>
        <taxon>Actinomycetes</taxon>
        <taxon>Nakamurellales</taxon>
        <taxon>Nakamurellaceae</taxon>
        <taxon>Nakamurella</taxon>
    </lineage>
</organism>
<dbReference type="EMBL" id="JABEND010000001">
    <property type="protein sequence ID" value="NNG34182.1"/>
    <property type="molecule type" value="Genomic_DNA"/>
</dbReference>
<proteinExistence type="predicted"/>